<reference evidence="4 5" key="1">
    <citation type="submission" date="2024-02" db="EMBL/GenBank/DDBJ databases">
        <authorList>
            <person name="Chen Y."/>
            <person name="Shah S."/>
            <person name="Dougan E. K."/>
            <person name="Thang M."/>
            <person name="Chan C."/>
        </authorList>
    </citation>
    <scope>NUCLEOTIDE SEQUENCE [LARGE SCALE GENOMIC DNA]</scope>
</reference>
<comment type="caution">
    <text evidence="4">The sequence shown here is derived from an EMBL/GenBank/DDBJ whole genome shotgun (WGS) entry which is preliminary data.</text>
</comment>
<feature type="compositionally biased region" description="Basic and acidic residues" evidence="1">
    <location>
        <begin position="1234"/>
        <end position="1257"/>
    </location>
</feature>
<dbReference type="EMBL" id="CAXAMM010043266">
    <property type="protein sequence ID" value="CAK9109305.1"/>
    <property type="molecule type" value="Genomic_DNA"/>
</dbReference>
<dbReference type="InterPro" id="IPR056419">
    <property type="entry name" value="GAE_BBS1"/>
</dbReference>
<protein>
    <submittedName>
        <fullName evidence="4">Bardet-Biedl syndrome 1 protein homolog</fullName>
    </submittedName>
</protein>
<accession>A0ABP0SAJ6</accession>
<feature type="region of interest" description="Disordered" evidence="1">
    <location>
        <begin position="1218"/>
        <end position="1261"/>
    </location>
</feature>
<dbReference type="SUPFAM" id="SSF50998">
    <property type="entry name" value="Quinoprotein alcohol dehydrogenase-like"/>
    <property type="match status" value="1"/>
</dbReference>
<feature type="compositionally biased region" description="Basic and acidic residues" evidence="1">
    <location>
        <begin position="1027"/>
        <end position="1036"/>
    </location>
</feature>
<evidence type="ECO:0000256" key="1">
    <source>
        <dbReference type="SAM" id="MobiDB-lite"/>
    </source>
</evidence>
<sequence length="1362" mass="149695">MEEGKAPQEMWLQAWEDPVAGLHAFSGGMCLAQDRLLVGDLSGSLKEFREGKVQKAIKLNAVPTAVCGFWEGAPGGVAVPLVAVACGPSVKIFKDLRPYFKFTGPASKLGSFEQDVWAKLRSGSLDVARACQVLREQANLSQRSMDVLALENDPDRLERYVQEELADDNYLKPVQACITCMGVLKVDVEGEVASPGVLVLGTEARKIHILEPGSREVAKTITLRSVPVHIAVTGTRAVEYRIVVACRDHRIYSIKNGNLVRSFIDMESPICGGIARCGKDIIFACMNQTVQSYTVKGRKNWTLHMPDRISNLSVFQCDRISMSGFFVALRNGEVRLYIDKTLMSTIDVGKGNVVTGLAFGQFNREPNTLMITFTSGALAVKILKRTAKLDPSVVPSPGPPSEQDIPLPVPKKTKLYVEQTQREREQAVEMHRTFQHSLCKLRFLTAKSYLRLFQSTGLANSQMQTGTTARGGRADADSMNMSVDVHGLGPRFRVVLEIENLGAMPLVGAAVSVFFDNVAYHVHRPFARLPALLPQVKTSVHLTVDALLPGTAPEPLHIAVSRGAYTLYSMVVEMPLLLLRAVRAWRVTRARALAVLSLVLATLPPSALTMSTELPSSVASTPTASALASPEAAAVFLLVRLSGSLVNAAPVLFRFLTTNAFCEPRVRDHIRCTAAAARQARAGAGKMAAEKKRDFMEWFDQLGYEDPDAPSRQGGKVEPWMADAEIRKMRRRRAQKGGRVTAKYLEIPQRYQPPVNAGTAADLPGKKKTSSKATSSCAKLPRVATLAPRSRSETRETANIPSDAEHHLLVDEEVRLRIPGIMFWQDVDVVRLCEKGQAGFIPTLVFDFQACVIHWVCFSEGHESFHTVKEMAGLYARVVQSLCFFNSSPLVSLRTAHSTGNGDLQVRQHFVLSKTDLIGEMERVCKLYSQISSGAPVSSSAPSVAVFQAVVPETFGTLRKSSRTSCKLIAKVERLAHLTDLHAHVVFEPKGDTQLLWIQEVTWFRNACADGSNTGNNNNNNNNNASEDERMGDGRPQRSSSFVERQVVPTRRPHQDNLQEAFRWCIGDHCKSASREALEQARDSGKKQVVYKLVLQHRYQAENASALSEMLPDNLRKRMFGTVKVCSICFDELTSIEKAKAAQEAARRVAVREQKALARIRKLGKKAAREASEMAKERRTKLRDEAAAAAKAARAAAVEAAKAAKAQAIVLLEQKSDETGDDGANRATDNQDYFVKRNNDESKQKPIEEEEDPKSSEVAEPPQVEVVDFPGVSCASFFGDDVAKLAICQGIMDTLRSGKAARVIAPVAENNDSAEECRLVLRSLYLEFRGMCVDQGYFPDVPVEEGIAVMTLDPLPRPSSSW</sequence>
<dbReference type="InterPro" id="IPR028784">
    <property type="entry name" value="BBS1"/>
</dbReference>
<feature type="region of interest" description="Disordered" evidence="1">
    <location>
        <begin position="1010"/>
        <end position="1051"/>
    </location>
</feature>
<dbReference type="PANTHER" id="PTHR20870">
    <property type="entry name" value="BARDET-BIEDL SYNDROME 1 PROTEIN"/>
    <property type="match status" value="1"/>
</dbReference>
<evidence type="ECO:0000259" key="3">
    <source>
        <dbReference type="Pfam" id="PF23304"/>
    </source>
</evidence>
<evidence type="ECO:0000313" key="4">
    <source>
        <dbReference type="EMBL" id="CAK9109305.1"/>
    </source>
</evidence>
<dbReference type="Pfam" id="PF23304">
    <property type="entry name" value="GAE_BBS1"/>
    <property type="match status" value="1"/>
</dbReference>
<proteinExistence type="predicted"/>
<evidence type="ECO:0000313" key="5">
    <source>
        <dbReference type="Proteomes" id="UP001642464"/>
    </source>
</evidence>
<feature type="domain" description="Bardet-Biedl syndrome 1 protein GAE" evidence="3">
    <location>
        <begin position="480"/>
        <end position="575"/>
    </location>
</feature>
<dbReference type="PANTHER" id="PTHR20870:SF0">
    <property type="entry name" value="BARDET-BIEDL SYNDROME 1 PROTEIN"/>
    <property type="match status" value="1"/>
</dbReference>
<dbReference type="Pfam" id="PF14779">
    <property type="entry name" value="BBS1"/>
    <property type="match status" value="1"/>
</dbReference>
<gene>
    <name evidence="4" type="ORF">SCF082_LOCUS50792</name>
</gene>
<name>A0ABP0SAJ6_9DINO</name>
<dbReference type="Proteomes" id="UP001642464">
    <property type="component" value="Unassembled WGS sequence"/>
</dbReference>
<feature type="domain" description="Bardet-Biedl syndrome 1 N-terminal" evidence="2">
    <location>
        <begin position="11"/>
        <end position="255"/>
    </location>
</feature>
<organism evidence="4 5">
    <name type="scientific">Durusdinium trenchii</name>
    <dbReference type="NCBI Taxonomy" id="1381693"/>
    <lineage>
        <taxon>Eukaryota</taxon>
        <taxon>Sar</taxon>
        <taxon>Alveolata</taxon>
        <taxon>Dinophyceae</taxon>
        <taxon>Suessiales</taxon>
        <taxon>Symbiodiniaceae</taxon>
        <taxon>Durusdinium</taxon>
    </lineage>
</organism>
<dbReference type="InterPro" id="IPR011047">
    <property type="entry name" value="Quinoprotein_ADH-like_sf"/>
</dbReference>
<evidence type="ECO:0000259" key="2">
    <source>
        <dbReference type="Pfam" id="PF14779"/>
    </source>
</evidence>
<keyword evidence="5" id="KW-1185">Reference proteome</keyword>
<dbReference type="InterPro" id="IPR032728">
    <property type="entry name" value="BBS1_N"/>
</dbReference>
<feature type="region of interest" description="Disordered" evidence="1">
    <location>
        <begin position="755"/>
        <end position="799"/>
    </location>
</feature>